<reference evidence="1" key="1">
    <citation type="submission" date="2021-03" db="EMBL/GenBank/DDBJ databases">
        <title>Evolutionary innovations through gain and loss of genes in the ectomycorrhizal Boletales.</title>
        <authorList>
            <person name="Wu G."/>
            <person name="Miyauchi S."/>
            <person name="Morin E."/>
            <person name="Yang Z.-L."/>
            <person name="Xu J."/>
            <person name="Martin F.M."/>
        </authorList>
    </citation>
    <scope>NUCLEOTIDE SEQUENCE</scope>
    <source>
        <strain evidence="1">BR01</strain>
    </source>
</reference>
<proteinExistence type="predicted"/>
<dbReference type="Proteomes" id="UP000683000">
    <property type="component" value="Unassembled WGS sequence"/>
</dbReference>
<dbReference type="AlphaFoldDB" id="A0A8I2YT38"/>
<sequence>MLKTRVNLLKENITRLQNEFLKEKEVISHKEKLAKGNNKASMIPKPKGHPGCAGQDSYNIVNAMKISKAQYNVFAIIGLDGITVVCVLMS</sequence>
<gene>
    <name evidence="1" type="ORF">JVT61DRAFT_14392</name>
</gene>
<evidence type="ECO:0000313" key="1">
    <source>
        <dbReference type="EMBL" id="KAG6377640.1"/>
    </source>
</evidence>
<keyword evidence="2" id="KW-1185">Reference proteome</keyword>
<dbReference type="EMBL" id="JAGFBS010000008">
    <property type="protein sequence ID" value="KAG6377640.1"/>
    <property type="molecule type" value="Genomic_DNA"/>
</dbReference>
<comment type="caution">
    <text evidence="1">The sequence shown here is derived from an EMBL/GenBank/DDBJ whole genome shotgun (WGS) entry which is preliminary data.</text>
</comment>
<name>A0A8I2YT38_9AGAM</name>
<organism evidence="1 2">
    <name type="scientific">Boletus reticuloceps</name>
    <dbReference type="NCBI Taxonomy" id="495285"/>
    <lineage>
        <taxon>Eukaryota</taxon>
        <taxon>Fungi</taxon>
        <taxon>Dikarya</taxon>
        <taxon>Basidiomycota</taxon>
        <taxon>Agaricomycotina</taxon>
        <taxon>Agaricomycetes</taxon>
        <taxon>Agaricomycetidae</taxon>
        <taxon>Boletales</taxon>
        <taxon>Boletineae</taxon>
        <taxon>Boletaceae</taxon>
        <taxon>Boletoideae</taxon>
        <taxon>Boletus</taxon>
    </lineage>
</organism>
<protein>
    <submittedName>
        <fullName evidence="1">Uncharacterized protein</fullName>
    </submittedName>
</protein>
<accession>A0A8I2YT38</accession>
<evidence type="ECO:0000313" key="2">
    <source>
        <dbReference type="Proteomes" id="UP000683000"/>
    </source>
</evidence>